<dbReference type="Pfam" id="PF01475">
    <property type="entry name" value="FUR"/>
    <property type="match status" value="1"/>
</dbReference>
<dbReference type="EMBL" id="CP016896">
    <property type="protein sequence ID" value="APV36829.1"/>
    <property type="molecule type" value="Genomic_DNA"/>
</dbReference>
<keyword evidence="1" id="KW-0862">Zinc</keyword>
<dbReference type="STRING" id="487316.BEN76_12720"/>
<dbReference type="GO" id="GO:0000976">
    <property type="term" value="F:transcription cis-regulatory region binding"/>
    <property type="evidence" value="ECO:0007669"/>
    <property type="project" value="TreeGrafter"/>
</dbReference>
<accession>A0A1P8EKU0</accession>
<protein>
    <recommendedName>
        <fullName evidence="4">Transcriptional repressor</fullName>
    </recommendedName>
</protein>
<proteinExistence type="predicted"/>
<dbReference type="SUPFAM" id="SSF46785">
    <property type="entry name" value="Winged helix' DNA-binding domain"/>
    <property type="match status" value="1"/>
</dbReference>
<feature type="binding site" evidence="1">
    <location>
        <position position="131"/>
    </location>
    <ligand>
        <name>Zn(2+)</name>
        <dbReference type="ChEBI" id="CHEBI:29105"/>
    </ligand>
</feature>
<evidence type="ECO:0000256" key="1">
    <source>
        <dbReference type="PIRSR" id="PIRSR602481-1"/>
    </source>
</evidence>
<dbReference type="AlphaFoldDB" id="A0A1P8EKU0"/>
<dbReference type="Proteomes" id="UP000185674">
    <property type="component" value="Chromosome"/>
</dbReference>
<dbReference type="GO" id="GO:0008270">
    <property type="term" value="F:zinc ion binding"/>
    <property type="evidence" value="ECO:0007669"/>
    <property type="project" value="TreeGrafter"/>
</dbReference>
<dbReference type="GO" id="GO:0045892">
    <property type="term" value="P:negative regulation of DNA-templated transcription"/>
    <property type="evidence" value="ECO:0007669"/>
    <property type="project" value="TreeGrafter"/>
</dbReference>
<evidence type="ECO:0008006" key="4">
    <source>
        <dbReference type="Google" id="ProtNLM"/>
    </source>
</evidence>
<dbReference type="InterPro" id="IPR036388">
    <property type="entry name" value="WH-like_DNA-bd_sf"/>
</dbReference>
<name>A0A1P8EKU0_9GAMM</name>
<dbReference type="InterPro" id="IPR002481">
    <property type="entry name" value="FUR"/>
</dbReference>
<feature type="binding site" evidence="1">
    <location>
        <position position="95"/>
    </location>
    <ligand>
        <name>Zn(2+)</name>
        <dbReference type="ChEBI" id="CHEBI:29105"/>
    </ligand>
</feature>
<reference evidence="2 3" key="1">
    <citation type="submission" date="2016-08" db="EMBL/GenBank/DDBJ databases">
        <title>Complete genome sequence of Acinetobacter baylyi strain GFJ2.</title>
        <authorList>
            <person name="Tabata M."/>
            <person name="Kuboki S."/>
            <person name="Gibu N."/>
            <person name="Kinouchi Y."/>
            <person name="Vangnai A."/>
            <person name="Kasai D."/>
            <person name="Fukuda M."/>
        </authorList>
    </citation>
    <scope>NUCLEOTIDE SEQUENCE [LARGE SCALE GENOMIC DNA]</scope>
    <source>
        <strain evidence="2 3">GFJ2</strain>
    </source>
</reference>
<organism evidence="2 3">
    <name type="scientific">Acinetobacter soli</name>
    <dbReference type="NCBI Taxonomy" id="487316"/>
    <lineage>
        <taxon>Bacteria</taxon>
        <taxon>Pseudomonadati</taxon>
        <taxon>Pseudomonadota</taxon>
        <taxon>Gammaproteobacteria</taxon>
        <taxon>Moraxellales</taxon>
        <taxon>Moraxellaceae</taxon>
        <taxon>Acinetobacter</taxon>
    </lineage>
</organism>
<dbReference type="GO" id="GO:1900376">
    <property type="term" value="P:regulation of secondary metabolite biosynthetic process"/>
    <property type="evidence" value="ECO:0007669"/>
    <property type="project" value="TreeGrafter"/>
</dbReference>
<feature type="binding site" evidence="1">
    <location>
        <position position="92"/>
    </location>
    <ligand>
        <name>Zn(2+)</name>
        <dbReference type="ChEBI" id="CHEBI:29105"/>
    </ligand>
</feature>
<gene>
    <name evidence="2" type="ORF">BEN76_12720</name>
</gene>
<dbReference type="GO" id="GO:0003700">
    <property type="term" value="F:DNA-binding transcription factor activity"/>
    <property type="evidence" value="ECO:0007669"/>
    <property type="project" value="InterPro"/>
</dbReference>
<dbReference type="PANTHER" id="PTHR33202">
    <property type="entry name" value="ZINC UPTAKE REGULATION PROTEIN"/>
    <property type="match status" value="1"/>
</dbReference>
<dbReference type="InterPro" id="IPR036390">
    <property type="entry name" value="WH_DNA-bd_sf"/>
</dbReference>
<dbReference type="PANTHER" id="PTHR33202:SF7">
    <property type="entry name" value="FERRIC UPTAKE REGULATION PROTEIN"/>
    <property type="match status" value="1"/>
</dbReference>
<evidence type="ECO:0000313" key="3">
    <source>
        <dbReference type="Proteomes" id="UP000185674"/>
    </source>
</evidence>
<evidence type="ECO:0000313" key="2">
    <source>
        <dbReference type="EMBL" id="APV36829.1"/>
    </source>
</evidence>
<sequence>MLEPKHLLRNAKLKVTLPRLTVLKILQESPKELTAIEIFECALSQLDTMSFATIYHILRLLESVGLINKFKYGNGQALYSFQHQAYCMRLRCKHCGSIQQIQNQNMNQKILDTITQYNTQEYSLIIQLNHCSQCRSFRFQTAKANQQMRISRNLEGNGNE</sequence>
<feature type="binding site" evidence="1">
    <location>
        <position position="134"/>
    </location>
    <ligand>
        <name>Zn(2+)</name>
        <dbReference type="ChEBI" id="CHEBI:29105"/>
    </ligand>
</feature>
<keyword evidence="1" id="KW-0479">Metal-binding</keyword>
<dbReference type="KEGG" id="asol:BEN76_12720"/>
<comment type="cofactor">
    <cofactor evidence="1">
        <name>Zn(2+)</name>
        <dbReference type="ChEBI" id="CHEBI:29105"/>
    </cofactor>
    <text evidence="1">Binds 1 zinc ion per subunit.</text>
</comment>
<dbReference type="RefSeq" id="WP_076033224.1">
    <property type="nucleotide sequence ID" value="NZ_BKXR01000024.1"/>
</dbReference>
<dbReference type="Gene3D" id="1.10.10.10">
    <property type="entry name" value="Winged helix-like DNA-binding domain superfamily/Winged helix DNA-binding domain"/>
    <property type="match status" value="1"/>
</dbReference>